<dbReference type="OrthoDB" id="9971592at2759"/>
<evidence type="ECO:0000256" key="3">
    <source>
        <dbReference type="ARBA" id="ARBA00023128"/>
    </source>
</evidence>
<gene>
    <name evidence="9" type="primary">KAFR0F00730</name>
    <name evidence="9" type="ORF">KAFR_0F00730</name>
</gene>
<dbReference type="PANTHER" id="PTHR46811:SF1">
    <property type="entry name" value="COILED-COIL-HELIX-COILED-COIL-HELIX DOMAIN-CONTAINING PROTEIN 7"/>
    <property type="match status" value="1"/>
</dbReference>
<dbReference type="GO" id="GO:0005758">
    <property type="term" value="C:mitochondrial intermembrane space"/>
    <property type="evidence" value="ECO:0007669"/>
    <property type="project" value="UniProtKB-SubCell"/>
</dbReference>
<reference evidence="9" key="1">
    <citation type="journal article" date="2011" name="Proc. Natl. Acad. Sci. U.S.A.">
        <title>Evolutionary erosion of yeast sex chromosomes by mating-type switching accidents.</title>
        <authorList>
            <person name="Gordon J.L."/>
            <person name="Armisen D."/>
            <person name="Proux-Wera E."/>
            <person name="Oheigeartaigh S.S."/>
            <person name="Byrne K.P."/>
            <person name="Wolfe K.H."/>
        </authorList>
    </citation>
    <scope>NUCLEOTIDE SEQUENCE [LARGE SCALE GENOMIC DNA]</scope>
    <source>
        <strain evidence="9">Type strain:CBS 2517</strain>
    </source>
</reference>
<dbReference type="GO" id="GO:0033617">
    <property type="term" value="P:mitochondrial respiratory chain complex IV assembly"/>
    <property type="evidence" value="ECO:0007669"/>
    <property type="project" value="EnsemblFungi"/>
</dbReference>
<comment type="function">
    <text evidence="1">Required for the assembly of cytochrome c oxidase.</text>
</comment>
<dbReference type="HOGENOM" id="CLU_153383_1_0_1"/>
<dbReference type="FunCoup" id="H2AWC0">
    <property type="interactions" value="21"/>
</dbReference>
<keyword evidence="3" id="KW-0496">Mitochondrion</keyword>
<evidence type="ECO:0000259" key="8">
    <source>
        <dbReference type="Pfam" id="PF06747"/>
    </source>
</evidence>
<organism evidence="9 10">
    <name type="scientific">Kazachstania africana (strain ATCC 22294 / BCRC 22015 / CBS 2517 / CECT 1963 / NBRC 1671 / NRRL Y-8276)</name>
    <name type="common">Yeast</name>
    <name type="synonym">Kluyveromyces africanus</name>
    <dbReference type="NCBI Taxonomy" id="1071382"/>
    <lineage>
        <taxon>Eukaryota</taxon>
        <taxon>Fungi</taxon>
        <taxon>Dikarya</taxon>
        <taxon>Ascomycota</taxon>
        <taxon>Saccharomycotina</taxon>
        <taxon>Saccharomycetes</taxon>
        <taxon>Saccharomycetales</taxon>
        <taxon>Saccharomycetaceae</taxon>
        <taxon>Kazachstania</taxon>
    </lineage>
</organism>
<feature type="domain" description="CHCH" evidence="8">
    <location>
        <begin position="61"/>
        <end position="95"/>
    </location>
</feature>
<evidence type="ECO:0000313" key="9">
    <source>
        <dbReference type="EMBL" id="CCF58670.1"/>
    </source>
</evidence>
<evidence type="ECO:0000313" key="10">
    <source>
        <dbReference type="Proteomes" id="UP000005220"/>
    </source>
</evidence>
<dbReference type="SUPFAM" id="SSF47072">
    <property type="entry name" value="Cysteine alpha-hairpin motif"/>
    <property type="match status" value="1"/>
</dbReference>
<dbReference type="InterPro" id="IPR010625">
    <property type="entry name" value="CHCH"/>
</dbReference>
<evidence type="ECO:0000256" key="4">
    <source>
        <dbReference type="ARBA" id="ARBA00023157"/>
    </source>
</evidence>
<dbReference type="Proteomes" id="UP000005220">
    <property type="component" value="Chromosome 6"/>
</dbReference>
<feature type="compositionally biased region" description="Basic and acidic residues" evidence="7">
    <location>
        <begin position="1"/>
        <end position="18"/>
    </location>
</feature>
<accession>H2AWC0</accession>
<name>H2AWC0_KAZAF</name>
<comment type="similarity">
    <text evidence="5">Belongs to the COX23 family.</text>
</comment>
<dbReference type="AlphaFoldDB" id="H2AWC0"/>
<feature type="region of interest" description="Disordered" evidence="7">
    <location>
        <begin position="1"/>
        <end position="20"/>
    </location>
</feature>
<comment type="subcellular location">
    <subcellularLocation>
        <location evidence="2">Mitochondrion intermembrane space</location>
    </subcellularLocation>
</comment>
<dbReference type="GeneID" id="13884138"/>
<dbReference type="KEGG" id="kaf:KAFR_0F00730"/>
<evidence type="ECO:0000256" key="6">
    <source>
        <dbReference type="ARBA" id="ARBA00041104"/>
    </source>
</evidence>
<dbReference type="PANTHER" id="PTHR46811">
    <property type="entry name" value="COILED-COIL-HELIX-COILED-COIL-HELIX DOMAIN-CONTAINING PROTEIN 7"/>
    <property type="match status" value="1"/>
</dbReference>
<proteinExistence type="inferred from homology"/>
<dbReference type="STRING" id="1071382.H2AWC0"/>
<evidence type="ECO:0000256" key="2">
    <source>
        <dbReference type="ARBA" id="ARBA00004569"/>
    </source>
</evidence>
<sequence length="108" mass="13068">MSKKEPEQDPKLVTDKTKVNFVQEDPGTNTTKFKYYPDDPESAYHRDQFRTKQPTKYYDPCQESAQLSFKCLELNNYDRSLCKDYFDAYRECKKQWLNARKTDRSKWE</sequence>
<dbReference type="RefSeq" id="XP_003957805.1">
    <property type="nucleotide sequence ID" value="XM_003957756.1"/>
</dbReference>
<dbReference type="InParanoid" id="H2AWC0"/>
<evidence type="ECO:0000256" key="1">
    <source>
        <dbReference type="ARBA" id="ARBA00003875"/>
    </source>
</evidence>
<dbReference type="Pfam" id="PF06747">
    <property type="entry name" value="CHCH"/>
    <property type="match status" value="1"/>
</dbReference>
<dbReference type="EMBL" id="HE650826">
    <property type="protein sequence ID" value="CCF58670.1"/>
    <property type="molecule type" value="Genomic_DNA"/>
</dbReference>
<dbReference type="InterPro" id="IPR051040">
    <property type="entry name" value="COX23"/>
</dbReference>
<evidence type="ECO:0000256" key="7">
    <source>
        <dbReference type="SAM" id="MobiDB-lite"/>
    </source>
</evidence>
<keyword evidence="4" id="KW-1015">Disulfide bond</keyword>
<dbReference type="InterPro" id="IPR009069">
    <property type="entry name" value="Cys_alpha_HP_mot_SF"/>
</dbReference>
<dbReference type="PROSITE" id="PS51808">
    <property type="entry name" value="CHCH"/>
    <property type="match status" value="1"/>
</dbReference>
<keyword evidence="10" id="KW-1185">Reference proteome</keyword>
<evidence type="ECO:0000256" key="5">
    <source>
        <dbReference type="ARBA" id="ARBA00038264"/>
    </source>
</evidence>
<dbReference type="eggNOG" id="KOG4618">
    <property type="taxonomic scope" value="Eukaryota"/>
</dbReference>
<dbReference type="Gene3D" id="1.10.287.1130">
    <property type="entry name" value="CytochromE C oxidase copper chaperone"/>
    <property type="match status" value="1"/>
</dbReference>
<protein>
    <recommendedName>
        <fullName evidence="6">Cytochrome c oxidase-assembly factor COX23, mitochondrial</fullName>
    </recommendedName>
</protein>
<reference evidence="9" key="2">
    <citation type="submission" date="2012-01" db="EMBL/GenBank/DDBJ databases">
        <authorList>
            <person name="Byrne K."/>
        </authorList>
    </citation>
    <scope>NUCLEOTIDE SEQUENCE</scope>
    <source>
        <strain evidence="9">Type strain:CBS 2517</strain>
    </source>
</reference>